<dbReference type="GO" id="GO:0004721">
    <property type="term" value="F:phosphoprotein phosphatase activity"/>
    <property type="evidence" value="ECO:0007669"/>
    <property type="project" value="TreeGrafter"/>
</dbReference>
<keyword evidence="5 10" id="KW-0418">Kinase</keyword>
<dbReference type="PATRIC" id="fig|1637645.4.peg.6037"/>
<feature type="domain" description="Histidine kinase" evidence="9">
    <location>
        <begin position="238"/>
        <end position="457"/>
    </location>
</feature>
<accession>A0A0F5YFC6</accession>
<protein>
    <recommendedName>
        <fullName evidence="2">histidine kinase</fullName>
        <ecNumber evidence="2">2.7.13.3</ecNumber>
    </recommendedName>
</protein>
<evidence type="ECO:0000256" key="3">
    <source>
        <dbReference type="ARBA" id="ARBA00022553"/>
    </source>
</evidence>
<dbReference type="PROSITE" id="PS50109">
    <property type="entry name" value="HIS_KIN"/>
    <property type="match status" value="1"/>
</dbReference>
<dbReference type="AlphaFoldDB" id="A0A0F5YFC6"/>
<keyword evidence="6" id="KW-0902">Two-component regulatory system</keyword>
<dbReference type="PANTHER" id="PTHR45453:SF1">
    <property type="entry name" value="PHOSPHATE REGULON SENSOR PROTEIN PHOR"/>
    <property type="match status" value="1"/>
</dbReference>
<evidence type="ECO:0000259" key="9">
    <source>
        <dbReference type="PROSITE" id="PS50109"/>
    </source>
</evidence>
<evidence type="ECO:0000256" key="1">
    <source>
        <dbReference type="ARBA" id="ARBA00000085"/>
    </source>
</evidence>
<comment type="catalytic activity">
    <reaction evidence="1">
        <text>ATP + protein L-histidine = ADP + protein N-phospho-L-histidine.</text>
        <dbReference type="EC" id="2.7.13.3"/>
    </reaction>
</comment>
<evidence type="ECO:0000256" key="6">
    <source>
        <dbReference type="ARBA" id="ARBA00023012"/>
    </source>
</evidence>
<dbReference type="Gene3D" id="1.10.287.130">
    <property type="match status" value="1"/>
</dbReference>
<dbReference type="InterPro" id="IPR036097">
    <property type="entry name" value="HisK_dim/P_sf"/>
</dbReference>
<proteinExistence type="predicted"/>
<dbReference type="SUPFAM" id="SSF47384">
    <property type="entry name" value="Homodimeric domain of signal transducing histidine kinase"/>
    <property type="match status" value="1"/>
</dbReference>
<dbReference type="InterPro" id="IPR036890">
    <property type="entry name" value="HATPase_C_sf"/>
</dbReference>
<dbReference type="PANTHER" id="PTHR45453">
    <property type="entry name" value="PHOSPHATE REGULON SENSOR PROTEIN PHOR"/>
    <property type="match status" value="1"/>
</dbReference>
<evidence type="ECO:0000256" key="7">
    <source>
        <dbReference type="ARBA" id="ARBA00023136"/>
    </source>
</evidence>
<evidence type="ECO:0000313" key="11">
    <source>
        <dbReference type="Proteomes" id="UP000033607"/>
    </source>
</evidence>
<dbReference type="PRINTS" id="PR00344">
    <property type="entry name" value="BCTRLSENSOR"/>
</dbReference>
<evidence type="ECO:0000313" key="10">
    <source>
        <dbReference type="EMBL" id="KKD37347.1"/>
    </source>
</evidence>
<dbReference type="SMART" id="SM00387">
    <property type="entry name" value="HATPase_c"/>
    <property type="match status" value="1"/>
</dbReference>
<dbReference type="GO" id="GO:0016036">
    <property type="term" value="P:cellular response to phosphate starvation"/>
    <property type="evidence" value="ECO:0007669"/>
    <property type="project" value="TreeGrafter"/>
</dbReference>
<sequence length="457" mass="51140">MNQNQLFQQTRWRIASWYAGVMGIILSLSGFGVYEAIFHAHQITVEREIAAVAGTLHDSLETVLKAPEQFEPDVWRILPELCVIEAEIDCTKNNQNQLSPLNSHSSPLHQYKIISGNSYSVRLFNTAGNLVAVSGSQFPILPLKSTSEPWQTLEDNPGNRYLFYSTPLHTRNNQIWGMLELGRSLQDFDEYLTNVRLIMGLGLPLTLIGVAVASWKLAGIAMQPIYQSYQQIQQFTADAAHELRTPLAAIRATVESTLNLQPLSQNQARETLEVIERQNHRLSQLVQDLLWLSRLEQKTILSSQNLCCLNDLISDTSEELAALAIEFKVTLQTQNRVKKSVYVQGNEAQLYRVIFNLATNGIQYTLPGGKVTIILDNSLHYGIIQVQDTGIGIPQEEQSKIFDRFYRINSDRSRSTGGSGLGLAIVRAIIHAHQGTIEVESDKGKGSIFTVKLPLKN</sequence>
<keyword evidence="8" id="KW-0812">Transmembrane</keyword>
<dbReference type="InterPro" id="IPR050351">
    <property type="entry name" value="BphY/WalK/GraS-like"/>
</dbReference>
<dbReference type="InterPro" id="IPR005467">
    <property type="entry name" value="His_kinase_dom"/>
</dbReference>
<feature type="transmembrane region" description="Helical" evidence="8">
    <location>
        <begin position="12"/>
        <end position="34"/>
    </location>
</feature>
<dbReference type="Pfam" id="PF00512">
    <property type="entry name" value="HisKA"/>
    <property type="match status" value="1"/>
</dbReference>
<dbReference type="SMART" id="SM00388">
    <property type="entry name" value="HisKA"/>
    <property type="match status" value="1"/>
</dbReference>
<dbReference type="OrthoDB" id="9813151at2"/>
<dbReference type="CDD" id="cd00075">
    <property type="entry name" value="HATPase"/>
    <property type="match status" value="1"/>
</dbReference>
<dbReference type="FunFam" id="1.10.287.130:FF:000001">
    <property type="entry name" value="Two-component sensor histidine kinase"/>
    <property type="match status" value="1"/>
</dbReference>
<dbReference type="Pfam" id="PF18719">
    <property type="entry name" value="ArlS_N"/>
    <property type="match status" value="1"/>
</dbReference>
<evidence type="ECO:0000256" key="4">
    <source>
        <dbReference type="ARBA" id="ARBA00022679"/>
    </source>
</evidence>
<dbReference type="NCBIfam" id="NF041735">
    <property type="entry name" value="hist_kin_RppB"/>
    <property type="match status" value="1"/>
</dbReference>
<comment type="caution">
    <text evidence="10">The sequence shown here is derived from an EMBL/GenBank/DDBJ whole genome shotgun (WGS) entry which is preliminary data.</text>
</comment>
<keyword evidence="8" id="KW-1133">Transmembrane helix</keyword>
<dbReference type="GO" id="GO:0000155">
    <property type="term" value="F:phosphorelay sensor kinase activity"/>
    <property type="evidence" value="ECO:0007669"/>
    <property type="project" value="InterPro"/>
</dbReference>
<evidence type="ECO:0000256" key="8">
    <source>
        <dbReference type="SAM" id="Phobius"/>
    </source>
</evidence>
<dbReference type="InterPro" id="IPR004358">
    <property type="entry name" value="Sig_transdc_His_kin-like_C"/>
</dbReference>
<reference evidence="10 11" key="1">
    <citation type="submission" date="2015-06" db="EMBL/GenBank/DDBJ databases">
        <title>Draft genome assembly of filamentous brackish cyanobacterium Limnoraphis robusta strain CS-951.</title>
        <authorList>
            <person name="Willis A."/>
            <person name="Parks M."/>
            <person name="Burford M.A."/>
        </authorList>
    </citation>
    <scope>NUCLEOTIDE SEQUENCE [LARGE SCALE GENOMIC DNA]</scope>
    <source>
        <strain evidence="10 11">CS-951</strain>
    </source>
</reference>
<name>A0A0F5YFC6_9CYAN</name>
<dbReference type="Pfam" id="PF02518">
    <property type="entry name" value="HATPase_c"/>
    <property type="match status" value="1"/>
</dbReference>
<dbReference type="InterPro" id="IPR041610">
    <property type="entry name" value="ArlS_N"/>
</dbReference>
<keyword evidence="3" id="KW-0597">Phosphoprotein</keyword>
<dbReference type="RefSeq" id="WP_046279342.1">
    <property type="nucleotide sequence ID" value="NZ_LATL02000307.1"/>
</dbReference>
<dbReference type="InterPro" id="IPR003594">
    <property type="entry name" value="HATPase_dom"/>
</dbReference>
<evidence type="ECO:0000256" key="5">
    <source>
        <dbReference type="ARBA" id="ARBA00022777"/>
    </source>
</evidence>
<dbReference type="Proteomes" id="UP000033607">
    <property type="component" value="Unassembled WGS sequence"/>
</dbReference>
<keyword evidence="7 8" id="KW-0472">Membrane</keyword>
<dbReference type="CDD" id="cd00082">
    <property type="entry name" value="HisKA"/>
    <property type="match status" value="1"/>
</dbReference>
<gene>
    <name evidence="10" type="ORF">WN50_14875</name>
</gene>
<dbReference type="GO" id="GO:0005886">
    <property type="term" value="C:plasma membrane"/>
    <property type="evidence" value="ECO:0007669"/>
    <property type="project" value="TreeGrafter"/>
</dbReference>
<dbReference type="EMBL" id="LATL02000307">
    <property type="protein sequence ID" value="KKD37347.1"/>
    <property type="molecule type" value="Genomic_DNA"/>
</dbReference>
<keyword evidence="4" id="KW-0808">Transferase</keyword>
<organism evidence="10 11">
    <name type="scientific">Limnoraphis robusta CS-951</name>
    <dbReference type="NCBI Taxonomy" id="1637645"/>
    <lineage>
        <taxon>Bacteria</taxon>
        <taxon>Bacillati</taxon>
        <taxon>Cyanobacteriota</taxon>
        <taxon>Cyanophyceae</taxon>
        <taxon>Oscillatoriophycideae</taxon>
        <taxon>Oscillatoriales</taxon>
        <taxon>Sirenicapillariaceae</taxon>
        <taxon>Limnoraphis</taxon>
    </lineage>
</organism>
<dbReference type="InterPro" id="IPR003661">
    <property type="entry name" value="HisK_dim/P_dom"/>
</dbReference>
<dbReference type="FunFam" id="3.30.565.10:FF:000006">
    <property type="entry name" value="Sensor histidine kinase WalK"/>
    <property type="match status" value="1"/>
</dbReference>
<dbReference type="Gene3D" id="3.30.565.10">
    <property type="entry name" value="Histidine kinase-like ATPase, C-terminal domain"/>
    <property type="match status" value="1"/>
</dbReference>
<dbReference type="InterPro" id="IPR049835">
    <property type="entry name" value="RppB"/>
</dbReference>
<dbReference type="EC" id="2.7.13.3" evidence="2"/>
<evidence type="ECO:0000256" key="2">
    <source>
        <dbReference type="ARBA" id="ARBA00012438"/>
    </source>
</evidence>
<dbReference type="SUPFAM" id="SSF55874">
    <property type="entry name" value="ATPase domain of HSP90 chaperone/DNA topoisomerase II/histidine kinase"/>
    <property type="match status" value="1"/>
</dbReference>